<dbReference type="CDD" id="cd12797">
    <property type="entry name" value="M23_peptidase"/>
    <property type="match status" value="1"/>
</dbReference>
<dbReference type="Gene3D" id="2.70.70.10">
    <property type="entry name" value="Glucose Permease (Domain IIA)"/>
    <property type="match status" value="1"/>
</dbReference>
<evidence type="ECO:0000259" key="5">
    <source>
        <dbReference type="Pfam" id="PF01551"/>
    </source>
</evidence>
<dbReference type="Gene3D" id="6.10.250.3150">
    <property type="match status" value="1"/>
</dbReference>
<comment type="caution">
    <text evidence="7">The sequence shown here is derived from an EMBL/GenBank/DDBJ whole genome shotgun (WGS) entry which is preliminary data.</text>
</comment>
<feature type="domain" description="M23ase beta-sheet core" evidence="5">
    <location>
        <begin position="314"/>
        <end position="408"/>
    </location>
</feature>
<dbReference type="EMBL" id="WKRA01000016">
    <property type="protein sequence ID" value="MSD16454.1"/>
    <property type="molecule type" value="Genomic_DNA"/>
</dbReference>
<feature type="signal peptide" evidence="4">
    <location>
        <begin position="1"/>
        <end position="30"/>
    </location>
</feature>
<keyword evidence="2" id="KW-0175">Coiled coil</keyword>
<name>A0A844E478_EUBRA</name>
<keyword evidence="1 4" id="KW-0732">Signal</keyword>
<evidence type="ECO:0000313" key="7">
    <source>
        <dbReference type="EMBL" id="MSD16454.1"/>
    </source>
</evidence>
<dbReference type="PANTHER" id="PTHR21666:SF270">
    <property type="entry name" value="MUREIN HYDROLASE ACTIVATOR ENVC"/>
    <property type="match status" value="1"/>
</dbReference>
<accession>A0A844E478</accession>
<feature type="chain" id="PRO_5032817621" evidence="4">
    <location>
        <begin position="31"/>
        <end position="414"/>
    </location>
</feature>
<dbReference type="InterPro" id="IPR011055">
    <property type="entry name" value="Dup_hybrid_motif"/>
</dbReference>
<proteinExistence type="predicted"/>
<dbReference type="AlphaFoldDB" id="A0A844E478"/>
<evidence type="ECO:0000256" key="4">
    <source>
        <dbReference type="SAM" id="SignalP"/>
    </source>
</evidence>
<dbReference type="Proteomes" id="UP000431304">
    <property type="component" value="Unassembled WGS sequence"/>
</dbReference>
<dbReference type="Pfam" id="PF24568">
    <property type="entry name" value="CC_PcsB"/>
    <property type="match status" value="1"/>
</dbReference>
<evidence type="ECO:0000256" key="1">
    <source>
        <dbReference type="ARBA" id="ARBA00022729"/>
    </source>
</evidence>
<evidence type="ECO:0000259" key="6">
    <source>
        <dbReference type="Pfam" id="PF24568"/>
    </source>
</evidence>
<dbReference type="Pfam" id="PF01551">
    <property type="entry name" value="Peptidase_M23"/>
    <property type="match status" value="1"/>
</dbReference>
<dbReference type="PANTHER" id="PTHR21666">
    <property type="entry name" value="PEPTIDASE-RELATED"/>
    <property type="match status" value="1"/>
</dbReference>
<evidence type="ECO:0000256" key="2">
    <source>
        <dbReference type="SAM" id="Coils"/>
    </source>
</evidence>
<dbReference type="InterPro" id="IPR016047">
    <property type="entry name" value="M23ase_b-sheet_dom"/>
</dbReference>
<dbReference type="InterPro" id="IPR057309">
    <property type="entry name" value="PcsB_CC"/>
</dbReference>
<protein>
    <submittedName>
        <fullName evidence="7">Peptidoglycan DD-metalloendopeptidase family protein</fullName>
    </submittedName>
</protein>
<sequence>MVKRNIRQIIGVVMAAVFLATIAGSAGASAASGSISEAQKRKTQLENDLNDAQALIEQLQDQEGDIQEAVRELDDRLNVISGNIDTLKAQTRQKNKELLDTQNQLEAARTDESEQYESMKVRIRYMYQNSGIGYLEALLESGSFAKMLKQVDYMSTMMQYDRAKLEEYQQTQVLIQNAEETIRKDKADLEALQAQLEEEQQAVNLLMQEKETQLSGVRQGISEAEQNAQQYQQEIEAENQLIQEMLAAEAAAKKAAEEQQKQQEVQKNNASADSNVNTNDVYEGGVFTWPCPSSHKITSGFGYRDKPTAGATSYHQGYDIGASAGAAIVAAADGVVTSTGYSSVLGNYVILSHGGGLFTIYEHCSAVLVSRGQSVSRGSTIAKVGSTGVSTGPHLHFGVQLNGKYVDPGNYLKG</sequence>
<gene>
    <name evidence="7" type="ORF">GKE72_10335</name>
</gene>
<dbReference type="OrthoDB" id="9809488at2"/>
<evidence type="ECO:0000313" key="8">
    <source>
        <dbReference type="Proteomes" id="UP000431304"/>
    </source>
</evidence>
<reference evidence="7 8" key="1">
    <citation type="journal article" date="2019" name="Nat. Med.">
        <title>A library of human gut bacterial isolates paired with longitudinal multiomics data enables mechanistic microbiome research.</title>
        <authorList>
            <person name="Poyet M."/>
            <person name="Groussin M."/>
            <person name="Gibbons S.M."/>
            <person name="Avila-Pacheco J."/>
            <person name="Jiang X."/>
            <person name="Kearney S.M."/>
            <person name="Perrotta A.R."/>
            <person name="Berdy B."/>
            <person name="Zhao S."/>
            <person name="Lieberman T.D."/>
            <person name="Swanson P.K."/>
            <person name="Smith M."/>
            <person name="Roesemann S."/>
            <person name="Alexander J.E."/>
            <person name="Rich S.A."/>
            <person name="Livny J."/>
            <person name="Vlamakis H."/>
            <person name="Clish C."/>
            <person name="Bullock K."/>
            <person name="Deik A."/>
            <person name="Scott J."/>
            <person name="Pierce K.A."/>
            <person name="Xavier R.J."/>
            <person name="Alm E.J."/>
        </authorList>
    </citation>
    <scope>NUCLEOTIDE SEQUENCE [LARGE SCALE GENOMIC DNA]</scope>
    <source>
        <strain evidence="7 8">BIOML-A3</strain>
    </source>
</reference>
<dbReference type="InterPro" id="IPR050570">
    <property type="entry name" value="Cell_wall_metabolism_enzyme"/>
</dbReference>
<organism evidence="7 8">
    <name type="scientific">Eubacterium ramulus</name>
    <dbReference type="NCBI Taxonomy" id="39490"/>
    <lineage>
        <taxon>Bacteria</taxon>
        <taxon>Bacillati</taxon>
        <taxon>Bacillota</taxon>
        <taxon>Clostridia</taxon>
        <taxon>Eubacteriales</taxon>
        <taxon>Eubacteriaceae</taxon>
        <taxon>Eubacterium</taxon>
    </lineage>
</organism>
<dbReference type="SUPFAM" id="SSF51261">
    <property type="entry name" value="Duplicated hybrid motif"/>
    <property type="match status" value="1"/>
</dbReference>
<feature type="coiled-coil region" evidence="2">
    <location>
        <begin position="28"/>
        <end position="108"/>
    </location>
</feature>
<dbReference type="RefSeq" id="WP_055290383.1">
    <property type="nucleotide sequence ID" value="NZ_CP173382.1"/>
</dbReference>
<feature type="region of interest" description="Disordered" evidence="3">
    <location>
        <begin position="254"/>
        <end position="276"/>
    </location>
</feature>
<evidence type="ECO:0000256" key="3">
    <source>
        <dbReference type="SAM" id="MobiDB-lite"/>
    </source>
</evidence>
<dbReference type="GeneID" id="97389845"/>
<dbReference type="GO" id="GO:0004222">
    <property type="term" value="F:metalloendopeptidase activity"/>
    <property type="evidence" value="ECO:0007669"/>
    <property type="project" value="TreeGrafter"/>
</dbReference>
<feature type="domain" description="Peptidoglycan hydrolase PcsB coiled-coil" evidence="6">
    <location>
        <begin position="114"/>
        <end position="175"/>
    </location>
</feature>